<dbReference type="PANTHER" id="PTHR30302">
    <property type="entry name" value="HYDROGENASE 1 MATURATION PROTEASE"/>
    <property type="match status" value="1"/>
</dbReference>
<dbReference type="Proteomes" id="UP001589693">
    <property type="component" value="Unassembled WGS sequence"/>
</dbReference>
<organism evidence="5 6">
    <name type="scientific">Allokutzneria oryzae</name>
    <dbReference type="NCBI Taxonomy" id="1378989"/>
    <lineage>
        <taxon>Bacteria</taxon>
        <taxon>Bacillati</taxon>
        <taxon>Actinomycetota</taxon>
        <taxon>Actinomycetes</taxon>
        <taxon>Pseudonocardiales</taxon>
        <taxon>Pseudonocardiaceae</taxon>
        <taxon>Allokutzneria</taxon>
    </lineage>
</organism>
<dbReference type="PANTHER" id="PTHR30302:SF1">
    <property type="entry name" value="HYDROGENASE 2 MATURATION PROTEASE"/>
    <property type="match status" value="1"/>
</dbReference>
<dbReference type="NCBIfam" id="TIGR00072">
    <property type="entry name" value="hydrog_prot"/>
    <property type="match status" value="1"/>
</dbReference>
<gene>
    <name evidence="5" type="ORF">ACFFQA_15810</name>
</gene>
<dbReference type="EMBL" id="JBHLZU010000012">
    <property type="protein sequence ID" value="MFB9905400.1"/>
    <property type="molecule type" value="Genomic_DNA"/>
</dbReference>
<dbReference type="GO" id="GO:0006508">
    <property type="term" value="P:proteolysis"/>
    <property type="evidence" value="ECO:0007669"/>
    <property type="project" value="UniProtKB-KW"/>
</dbReference>
<accession>A0ABV5ZYE3</accession>
<evidence type="ECO:0000313" key="5">
    <source>
        <dbReference type="EMBL" id="MFB9905400.1"/>
    </source>
</evidence>
<sequence>MSAGVIAVGNEFRRDDGVGPAVVAALADRVGATVRLVVTDGDPVRLLEAWQGLDLAVLVDASLCEPPMPGHVHRTTIDRLPTAHGSPSSHGLGIPEAVELARVLDRMPRTLVVYSVEAAAVDFGVGLCPEVAAAVPKLVEAVLRELGATDRTPL</sequence>
<comment type="caution">
    <text evidence="5">The sequence shown here is derived from an EMBL/GenBank/DDBJ whole genome shotgun (WGS) entry which is preliminary data.</text>
</comment>
<comment type="similarity">
    <text evidence="1">Belongs to the peptidase A31 family.</text>
</comment>
<keyword evidence="3" id="KW-0064">Aspartyl protease</keyword>
<dbReference type="Gene3D" id="3.40.50.1450">
    <property type="entry name" value="HybD-like"/>
    <property type="match status" value="1"/>
</dbReference>
<proteinExistence type="inferred from homology"/>
<reference evidence="5 6" key="1">
    <citation type="submission" date="2024-09" db="EMBL/GenBank/DDBJ databases">
        <authorList>
            <person name="Sun Q."/>
            <person name="Mori K."/>
        </authorList>
    </citation>
    <scope>NUCLEOTIDE SEQUENCE [LARGE SCALE GENOMIC DNA]</scope>
    <source>
        <strain evidence="5 6">TBRC 7907</strain>
    </source>
</reference>
<dbReference type="Pfam" id="PF01750">
    <property type="entry name" value="HycI"/>
    <property type="match status" value="1"/>
</dbReference>
<dbReference type="SUPFAM" id="SSF53163">
    <property type="entry name" value="HybD-like"/>
    <property type="match status" value="1"/>
</dbReference>
<dbReference type="GO" id="GO:0008233">
    <property type="term" value="F:peptidase activity"/>
    <property type="evidence" value="ECO:0007669"/>
    <property type="project" value="UniProtKB-KW"/>
</dbReference>
<dbReference type="RefSeq" id="WP_377852704.1">
    <property type="nucleotide sequence ID" value="NZ_JBHLZU010000012.1"/>
</dbReference>
<name>A0ABV5ZYE3_9PSEU</name>
<keyword evidence="4" id="KW-0378">Hydrolase</keyword>
<dbReference type="CDD" id="cd00518">
    <property type="entry name" value="H2MP"/>
    <property type="match status" value="1"/>
</dbReference>
<evidence type="ECO:0000256" key="3">
    <source>
        <dbReference type="ARBA" id="ARBA00022750"/>
    </source>
</evidence>
<dbReference type="InterPro" id="IPR000671">
    <property type="entry name" value="Peptidase_A31"/>
</dbReference>
<keyword evidence="6" id="KW-1185">Reference proteome</keyword>
<dbReference type="InterPro" id="IPR023430">
    <property type="entry name" value="Pept_HybD-like_dom_sf"/>
</dbReference>
<evidence type="ECO:0000256" key="1">
    <source>
        <dbReference type="ARBA" id="ARBA00006814"/>
    </source>
</evidence>
<evidence type="ECO:0000313" key="6">
    <source>
        <dbReference type="Proteomes" id="UP001589693"/>
    </source>
</evidence>
<protein>
    <submittedName>
        <fullName evidence="5">Hydrogenase maturation protease</fullName>
    </submittedName>
</protein>
<evidence type="ECO:0000256" key="4">
    <source>
        <dbReference type="ARBA" id="ARBA00022801"/>
    </source>
</evidence>
<evidence type="ECO:0000256" key="2">
    <source>
        <dbReference type="ARBA" id="ARBA00022670"/>
    </source>
</evidence>
<keyword evidence="2 5" id="KW-0645">Protease</keyword>